<evidence type="ECO:0000259" key="9">
    <source>
        <dbReference type="PROSITE" id="PS50905"/>
    </source>
</evidence>
<evidence type="ECO:0000256" key="5">
    <source>
        <dbReference type="ARBA" id="ARBA00022723"/>
    </source>
</evidence>
<dbReference type="InterPro" id="IPR009040">
    <property type="entry name" value="Ferritin-like_diiron"/>
</dbReference>
<dbReference type="PANTHER" id="PTHR30295:SF0">
    <property type="entry name" value="BACTERIOFERRITIN"/>
    <property type="match status" value="1"/>
</dbReference>
<feature type="binding site" evidence="8">
    <location>
        <position position="135"/>
    </location>
    <ligand>
        <name>Fe cation</name>
        <dbReference type="ChEBI" id="CHEBI:24875"/>
        <label>2</label>
    </ligand>
</feature>
<evidence type="ECO:0000256" key="2">
    <source>
        <dbReference type="ARBA" id="ARBA00008093"/>
    </source>
</evidence>
<proteinExistence type="inferred from homology"/>
<dbReference type="EC" id="1.16.3.1" evidence="7"/>
<dbReference type="SUPFAM" id="SSF47240">
    <property type="entry name" value="Ferritin-like"/>
    <property type="match status" value="1"/>
</dbReference>
<dbReference type="InterPro" id="IPR012347">
    <property type="entry name" value="Ferritin-like"/>
</dbReference>
<accession>A0A2U2DHH6</accession>
<keyword evidence="5 7" id="KW-0479">Metal-binding</keyword>
<feature type="binding site" evidence="8">
    <location>
        <position position="62"/>
    </location>
    <ligand>
        <name>Fe cation</name>
        <dbReference type="ChEBI" id="CHEBI:24875"/>
        <label>1</label>
    </ligand>
</feature>
<organism evidence="10 11">
    <name type="scientific">Metarhizobium album</name>
    <dbReference type="NCBI Taxonomy" id="2182425"/>
    <lineage>
        <taxon>Bacteria</taxon>
        <taxon>Pseudomonadati</taxon>
        <taxon>Pseudomonadota</taxon>
        <taxon>Alphaproteobacteria</taxon>
        <taxon>Hyphomicrobiales</taxon>
        <taxon>Rhizobiaceae</taxon>
        <taxon>Metarhizobium</taxon>
    </lineage>
</organism>
<dbReference type="PANTHER" id="PTHR30295">
    <property type="entry name" value="BACTERIOFERRITIN"/>
    <property type="match status" value="1"/>
</dbReference>
<dbReference type="GO" id="GO:0006879">
    <property type="term" value="P:intracellular iron ion homeostasis"/>
    <property type="evidence" value="ECO:0007669"/>
    <property type="project" value="UniProtKB-KW"/>
</dbReference>
<evidence type="ECO:0000256" key="4">
    <source>
        <dbReference type="ARBA" id="ARBA00022617"/>
    </source>
</evidence>
<dbReference type="EMBL" id="QFBC01000021">
    <property type="protein sequence ID" value="PWE52691.1"/>
    <property type="molecule type" value="Genomic_DNA"/>
</dbReference>
<dbReference type="AlphaFoldDB" id="A0A2U2DHH6"/>
<dbReference type="GO" id="GO:0005829">
    <property type="term" value="C:cytosol"/>
    <property type="evidence" value="ECO:0007669"/>
    <property type="project" value="TreeGrafter"/>
</dbReference>
<comment type="similarity">
    <text evidence="2 7">Belongs to the bacterioferritin family.</text>
</comment>
<comment type="caution">
    <text evidence="10">The sequence shown here is derived from an EMBL/GenBank/DDBJ whole genome shotgun (WGS) entry which is preliminary data.</text>
</comment>
<sequence length="173" mass="19860">MKKTGERTLKGDKRVIERLNEALFLELGAVNQYWLHYRLLEDWGYTKLAKKERAESIEEMQHADKLVARIIFLEGHPNLQTVSPLRIGQNVKEVLEADLAGEYDARTSYKKSRDICYEAGDYVSMKLFEQLLIDEEGHIDFLETQLELLDKIGEAKYGQLNAGSADEAEGDEH</sequence>
<dbReference type="Pfam" id="PF00210">
    <property type="entry name" value="Ferritin"/>
    <property type="match status" value="1"/>
</dbReference>
<evidence type="ECO:0000313" key="10">
    <source>
        <dbReference type="EMBL" id="PWE52691.1"/>
    </source>
</evidence>
<feature type="binding site" evidence="8">
    <location>
        <position position="138"/>
    </location>
    <ligand>
        <name>Fe cation</name>
        <dbReference type="ChEBI" id="CHEBI:24875"/>
        <label>2</label>
    </ligand>
</feature>
<dbReference type="PRINTS" id="PR00601">
    <property type="entry name" value="BACFERRITIN"/>
</dbReference>
<feature type="binding site" description="axial binding residue" evidence="8">
    <location>
        <position position="60"/>
    </location>
    <ligand>
        <name>heme b</name>
        <dbReference type="ChEBI" id="CHEBI:60344"/>
        <note>ligand shared between dimeric partners</note>
    </ligand>
    <ligandPart>
        <name>Fe</name>
        <dbReference type="ChEBI" id="CHEBI:18248"/>
    </ligandPart>
</feature>
<dbReference type="GO" id="GO:0006826">
    <property type="term" value="P:iron ion transport"/>
    <property type="evidence" value="ECO:0007669"/>
    <property type="project" value="InterPro"/>
</dbReference>
<dbReference type="InterPro" id="IPR008331">
    <property type="entry name" value="Ferritin_DPS_dom"/>
</dbReference>
<dbReference type="Proteomes" id="UP000245252">
    <property type="component" value="Unassembled WGS sequence"/>
</dbReference>
<dbReference type="Gene3D" id="1.20.1260.10">
    <property type="match status" value="1"/>
</dbReference>
<protein>
    <recommendedName>
        <fullName evidence="7">Bacterioferritin</fullName>
        <ecNumber evidence="7">1.16.3.1</ecNumber>
    </recommendedName>
</protein>
<comment type="cofactor">
    <cofactor evidence="1">
        <name>heme b</name>
        <dbReference type="ChEBI" id="CHEBI:60344"/>
    </cofactor>
</comment>
<feature type="domain" description="Ferritin-like diiron" evidence="9">
    <location>
        <begin position="9"/>
        <end position="153"/>
    </location>
</feature>
<name>A0A2U2DHH6_9HYPH</name>
<dbReference type="GO" id="GO:0008199">
    <property type="term" value="F:ferric iron binding"/>
    <property type="evidence" value="ECO:0007669"/>
    <property type="project" value="InterPro"/>
</dbReference>
<comment type="catalytic activity">
    <reaction evidence="7">
        <text>4 Fe(2+) + O2 + 4 H(+) = 4 Fe(3+) + 2 H2O</text>
        <dbReference type="Rhea" id="RHEA:11148"/>
        <dbReference type="ChEBI" id="CHEBI:15377"/>
        <dbReference type="ChEBI" id="CHEBI:15378"/>
        <dbReference type="ChEBI" id="CHEBI:15379"/>
        <dbReference type="ChEBI" id="CHEBI:29033"/>
        <dbReference type="ChEBI" id="CHEBI:29034"/>
        <dbReference type="EC" id="1.16.3.1"/>
    </reaction>
</comment>
<dbReference type="InterPro" id="IPR009078">
    <property type="entry name" value="Ferritin-like_SF"/>
</dbReference>
<dbReference type="NCBIfam" id="TIGR00754">
    <property type="entry name" value="bfr"/>
    <property type="match status" value="1"/>
</dbReference>
<feature type="binding site" evidence="8">
    <location>
        <position position="59"/>
    </location>
    <ligand>
        <name>Fe cation</name>
        <dbReference type="ChEBI" id="CHEBI:24875"/>
        <label>1</label>
    </ligand>
</feature>
<feature type="binding site" evidence="8">
    <location>
        <position position="26"/>
    </location>
    <ligand>
        <name>Fe cation</name>
        <dbReference type="ChEBI" id="CHEBI:24875"/>
        <label>1</label>
    </ligand>
</feature>
<evidence type="ECO:0000256" key="8">
    <source>
        <dbReference type="PIRSR" id="PIRSR002560-1"/>
    </source>
</evidence>
<dbReference type="GO" id="GO:0004322">
    <property type="term" value="F:ferroxidase activity"/>
    <property type="evidence" value="ECO:0007669"/>
    <property type="project" value="UniProtKB-EC"/>
</dbReference>
<gene>
    <name evidence="10" type="primary">bfr</name>
    <name evidence="10" type="ORF">DEM27_29385</name>
</gene>
<evidence type="ECO:0000256" key="6">
    <source>
        <dbReference type="ARBA" id="ARBA00023004"/>
    </source>
</evidence>
<reference evidence="10 11" key="1">
    <citation type="submission" date="2018-05" db="EMBL/GenBank/DDBJ databases">
        <title>The draft genome of strain NS-104.</title>
        <authorList>
            <person name="Hang P."/>
            <person name="Jiang J."/>
        </authorList>
    </citation>
    <scope>NUCLEOTIDE SEQUENCE [LARGE SCALE GENOMIC DNA]</scope>
    <source>
        <strain evidence="10 11">NS-104</strain>
    </source>
</reference>
<evidence type="ECO:0000256" key="3">
    <source>
        <dbReference type="ARBA" id="ARBA00022434"/>
    </source>
</evidence>
<keyword evidence="11" id="KW-1185">Reference proteome</keyword>
<evidence type="ECO:0000256" key="1">
    <source>
        <dbReference type="ARBA" id="ARBA00001970"/>
    </source>
</evidence>
<evidence type="ECO:0000256" key="7">
    <source>
        <dbReference type="PIRNR" id="PIRNR002560"/>
    </source>
</evidence>
<comment type="function">
    <text evidence="7">Iron-storage protein, whose ferroxidase center binds Fe(2+), oxidizes it using dioxygen to Fe(3+), and participates in the subsequent Fe(3+) oxide mineral core formation within the central cavity of the BFR protein shell.</text>
</comment>
<keyword evidence="3 7" id="KW-0409">Iron storage</keyword>
<dbReference type="InterPro" id="IPR002024">
    <property type="entry name" value="Bacterioferritin"/>
</dbReference>
<dbReference type="GO" id="GO:0020037">
    <property type="term" value="F:heme binding"/>
    <property type="evidence" value="ECO:0007669"/>
    <property type="project" value="TreeGrafter"/>
</dbReference>
<evidence type="ECO:0000313" key="11">
    <source>
        <dbReference type="Proteomes" id="UP000245252"/>
    </source>
</evidence>
<dbReference type="PROSITE" id="PS50905">
    <property type="entry name" value="FERRITIN_LIKE"/>
    <property type="match status" value="1"/>
</dbReference>
<keyword evidence="6 7" id="KW-0408">Iron</keyword>
<keyword evidence="4" id="KW-0349">Heme</keyword>
<feature type="binding site" evidence="8">
    <location>
        <position position="59"/>
    </location>
    <ligand>
        <name>Fe cation</name>
        <dbReference type="ChEBI" id="CHEBI:24875"/>
        <label>2</label>
    </ligand>
</feature>
<feature type="binding site" evidence="8">
    <location>
        <position position="102"/>
    </location>
    <ligand>
        <name>Fe cation</name>
        <dbReference type="ChEBI" id="CHEBI:24875"/>
        <label>2</label>
    </ligand>
</feature>
<dbReference type="PIRSF" id="PIRSF002560">
    <property type="entry name" value="Bacterioferritin"/>
    <property type="match status" value="1"/>
</dbReference>
<dbReference type="CDD" id="cd00907">
    <property type="entry name" value="Bacterioferritin"/>
    <property type="match status" value="1"/>
</dbReference>
<feature type="binding site" evidence="8">
    <location>
        <position position="135"/>
    </location>
    <ligand>
        <name>Fe cation</name>
        <dbReference type="ChEBI" id="CHEBI:24875"/>
        <label>1</label>
    </ligand>
</feature>
<feature type="binding site" evidence="8">
    <location>
        <position position="58"/>
    </location>
    <ligand>
        <name>Fe cation</name>
        <dbReference type="ChEBI" id="CHEBI:24875"/>
        <label>3</label>
    </ligand>
</feature>